<dbReference type="InterPro" id="IPR040213">
    <property type="entry name" value="GIR2-like"/>
</dbReference>
<comment type="caution">
    <text evidence="3">The sequence shown here is derived from an EMBL/GenBank/DDBJ whole genome shotgun (WGS) entry which is preliminary data.</text>
</comment>
<evidence type="ECO:0000313" key="4">
    <source>
        <dbReference type="Proteomes" id="UP001166286"/>
    </source>
</evidence>
<feature type="compositionally biased region" description="Basic and acidic residues" evidence="1">
    <location>
        <begin position="171"/>
        <end position="196"/>
    </location>
</feature>
<dbReference type="PROSITE" id="PS50908">
    <property type="entry name" value="RWD"/>
    <property type="match status" value="1"/>
</dbReference>
<feature type="domain" description="RWD" evidence="2">
    <location>
        <begin position="8"/>
        <end position="120"/>
    </location>
</feature>
<dbReference type="CDD" id="cd23823">
    <property type="entry name" value="RWD_GCN2"/>
    <property type="match status" value="1"/>
</dbReference>
<gene>
    <name evidence="3" type="ORF">JMJ35_008057</name>
</gene>
<feature type="compositionally biased region" description="Basic and acidic residues" evidence="1">
    <location>
        <begin position="218"/>
        <end position="234"/>
    </location>
</feature>
<accession>A0AA39QXR0</accession>
<dbReference type="SMART" id="SM00591">
    <property type="entry name" value="RWD"/>
    <property type="match status" value="1"/>
</dbReference>
<dbReference type="EMBL" id="JAFEKC020000018">
    <property type="protein sequence ID" value="KAK0509663.1"/>
    <property type="molecule type" value="Genomic_DNA"/>
</dbReference>
<dbReference type="InterPro" id="IPR016135">
    <property type="entry name" value="UBQ-conjugating_enzyme/RWD"/>
</dbReference>
<organism evidence="3 4">
    <name type="scientific">Cladonia borealis</name>
    <dbReference type="NCBI Taxonomy" id="184061"/>
    <lineage>
        <taxon>Eukaryota</taxon>
        <taxon>Fungi</taxon>
        <taxon>Dikarya</taxon>
        <taxon>Ascomycota</taxon>
        <taxon>Pezizomycotina</taxon>
        <taxon>Lecanoromycetes</taxon>
        <taxon>OSLEUM clade</taxon>
        <taxon>Lecanoromycetidae</taxon>
        <taxon>Lecanorales</taxon>
        <taxon>Lecanorineae</taxon>
        <taxon>Cladoniaceae</taxon>
        <taxon>Cladonia</taxon>
    </lineage>
</organism>
<dbReference type="AlphaFoldDB" id="A0AA39QXR0"/>
<sequence>MGREEQIEEREVLDSIFPDEITDISETSYRIFIALDVLNYNENAEPALIHLTVSYPPDYPDIAPDLSLSFPQLAPNHPHLLFPEDGPLLLSSLEETINESLGQAMIFTLISTLKENTEDLIAERQKAAQVEEDKERAKAEELENAKFHGTAVTRESFLAWRKKFLEETEKIEEDRRKEEEEHMGKKEMARSKEVRLTGKQLWEQGLVGKVDEDEGDGDGERDALDGMERLKVAD</sequence>
<evidence type="ECO:0000259" key="2">
    <source>
        <dbReference type="PROSITE" id="PS50908"/>
    </source>
</evidence>
<dbReference type="PANTHER" id="PTHR12292">
    <property type="entry name" value="RWD DOMAIN-CONTAINING PROTEIN"/>
    <property type="match status" value="1"/>
</dbReference>
<proteinExistence type="predicted"/>
<evidence type="ECO:0000256" key="1">
    <source>
        <dbReference type="SAM" id="MobiDB-lite"/>
    </source>
</evidence>
<dbReference type="SUPFAM" id="SSF54495">
    <property type="entry name" value="UBC-like"/>
    <property type="match status" value="1"/>
</dbReference>
<dbReference type="Gene3D" id="3.10.110.10">
    <property type="entry name" value="Ubiquitin Conjugating Enzyme"/>
    <property type="match status" value="1"/>
</dbReference>
<dbReference type="Proteomes" id="UP001166286">
    <property type="component" value="Unassembled WGS sequence"/>
</dbReference>
<reference evidence="3" key="1">
    <citation type="submission" date="2023-03" db="EMBL/GenBank/DDBJ databases">
        <title>Complete genome of Cladonia borealis.</title>
        <authorList>
            <person name="Park H."/>
        </authorList>
    </citation>
    <scope>NUCLEOTIDE SEQUENCE</scope>
    <source>
        <strain evidence="3">ANT050790</strain>
    </source>
</reference>
<protein>
    <recommendedName>
        <fullName evidence="2">RWD domain-containing protein</fullName>
    </recommendedName>
</protein>
<feature type="region of interest" description="Disordered" evidence="1">
    <location>
        <begin position="171"/>
        <end position="234"/>
    </location>
</feature>
<evidence type="ECO:0000313" key="3">
    <source>
        <dbReference type="EMBL" id="KAK0509663.1"/>
    </source>
</evidence>
<dbReference type="Pfam" id="PF05773">
    <property type="entry name" value="RWD"/>
    <property type="match status" value="1"/>
</dbReference>
<name>A0AA39QXR0_9LECA</name>
<dbReference type="InterPro" id="IPR006575">
    <property type="entry name" value="RWD_dom"/>
</dbReference>
<keyword evidence="4" id="KW-1185">Reference proteome</keyword>